<dbReference type="SUPFAM" id="SSF54427">
    <property type="entry name" value="NTF2-like"/>
    <property type="match status" value="1"/>
</dbReference>
<evidence type="ECO:0000313" key="1">
    <source>
        <dbReference type="EMBL" id="GBF81901.1"/>
    </source>
</evidence>
<keyword evidence="2" id="KW-1185">Reference proteome</keyword>
<name>A0A401IKY1_APHSA</name>
<dbReference type="RefSeq" id="WP_124971336.1">
    <property type="nucleotide sequence ID" value="NZ_BDQK01000014.1"/>
</dbReference>
<reference evidence="2" key="1">
    <citation type="submission" date="2017-05" db="EMBL/GenBank/DDBJ databases">
        <title>Physiological properties and genetic analysis related to exopolysaccharide production of fresh-water unicellular cyanobacterium Aphanothece sacrum, Suizenji Nori, that has been cultured as a food source in Japan.</title>
        <authorList>
            <person name="Kanesaki Y."/>
            <person name="Yoshikawa S."/>
            <person name="Ohki K."/>
        </authorList>
    </citation>
    <scope>NUCLEOTIDE SEQUENCE [LARGE SCALE GENOMIC DNA]</scope>
    <source>
        <strain evidence="2">FPU1</strain>
    </source>
</reference>
<dbReference type="Proteomes" id="UP000287247">
    <property type="component" value="Unassembled WGS sequence"/>
</dbReference>
<sequence>MNQNQIIIQQAIKACIDKNAVTFASLFAENGEIILNNNRKILKPEIAKVTADYFANLAYINIEIKNISVAENKALIDWTWQDYNTLTGKQNCQDNVISIHFTSGLISSWQENKVLSQLLC</sequence>
<gene>
    <name evidence="1" type="ORF">AsFPU1_3323</name>
</gene>
<dbReference type="InterPro" id="IPR032710">
    <property type="entry name" value="NTF2-like_dom_sf"/>
</dbReference>
<organism evidence="1 2">
    <name type="scientific">Aphanothece sacrum FPU1</name>
    <dbReference type="NCBI Taxonomy" id="1920663"/>
    <lineage>
        <taxon>Bacteria</taxon>
        <taxon>Bacillati</taxon>
        <taxon>Cyanobacteriota</taxon>
        <taxon>Cyanophyceae</taxon>
        <taxon>Oscillatoriophycideae</taxon>
        <taxon>Chroococcales</taxon>
        <taxon>Aphanothecaceae</taxon>
        <taxon>Aphanothece</taxon>
    </lineage>
</organism>
<proteinExistence type="predicted"/>
<accession>A0A401IKY1</accession>
<dbReference type="AlphaFoldDB" id="A0A401IKY1"/>
<dbReference type="Gene3D" id="3.10.450.50">
    <property type="match status" value="1"/>
</dbReference>
<dbReference type="OrthoDB" id="9781757at2"/>
<protein>
    <submittedName>
        <fullName evidence="1">Methyl-accepting chemotaxis protein</fullName>
    </submittedName>
</protein>
<evidence type="ECO:0000313" key="2">
    <source>
        <dbReference type="Proteomes" id="UP000287247"/>
    </source>
</evidence>
<dbReference type="EMBL" id="BDQK01000014">
    <property type="protein sequence ID" value="GBF81901.1"/>
    <property type="molecule type" value="Genomic_DNA"/>
</dbReference>
<dbReference type="NCBIfam" id="TIGR02246">
    <property type="entry name" value="SgcJ/EcaC family oxidoreductase"/>
    <property type="match status" value="1"/>
</dbReference>
<dbReference type="InterPro" id="IPR011944">
    <property type="entry name" value="Steroid_delta5-4_isomerase"/>
</dbReference>
<comment type="caution">
    <text evidence="1">The sequence shown here is derived from an EMBL/GenBank/DDBJ whole genome shotgun (WGS) entry which is preliminary data.</text>
</comment>